<name>A0ABV7M0K0_9GAMM</name>
<evidence type="ECO:0000313" key="1">
    <source>
        <dbReference type="EMBL" id="MFC3292025.1"/>
    </source>
</evidence>
<keyword evidence="2" id="KW-1185">Reference proteome</keyword>
<gene>
    <name evidence="1" type="ORF">ACFOEI_08065</name>
</gene>
<dbReference type="Proteomes" id="UP001595640">
    <property type="component" value="Unassembled WGS sequence"/>
</dbReference>
<organism evidence="1 2">
    <name type="scientific">Modicisalibacter luteus</name>
    <dbReference type="NCBI Taxonomy" id="453962"/>
    <lineage>
        <taxon>Bacteria</taxon>
        <taxon>Pseudomonadati</taxon>
        <taxon>Pseudomonadota</taxon>
        <taxon>Gammaproteobacteria</taxon>
        <taxon>Oceanospirillales</taxon>
        <taxon>Halomonadaceae</taxon>
        <taxon>Modicisalibacter</taxon>
    </lineage>
</organism>
<sequence length="180" mass="19972">MQDMHSSPAKMSSPLSDTMYTLGKLTRCVYPNGADASVTELMLTQPATGLAWLKQASEARKVCDDIDYLLSRVPGDLVDPQGSISASDQGMFWLGYYQWSAEMQKAQWLWPADLAEASLFLFGDTWEAELSTALGLTDPQQVRQWLSGTRAIPVGVWEDLAGLLQQQRPDYPRLDAMPVP</sequence>
<comment type="caution">
    <text evidence="1">The sequence shown here is derived from an EMBL/GenBank/DDBJ whole genome shotgun (WGS) entry which is preliminary data.</text>
</comment>
<proteinExistence type="predicted"/>
<evidence type="ECO:0000313" key="2">
    <source>
        <dbReference type="Proteomes" id="UP001595640"/>
    </source>
</evidence>
<dbReference type="RefSeq" id="WP_156817340.1">
    <property type="nucleotide sequence ID" value="NZ_BMXD01000003.1"/>
</dbReference>
<protein>
    <submittedName>
        <fullName evidence="1">Uncharacterized protein</fullName>
    </submittedName>
</protein>
<reference evidence="2" key="1">
    <citation type="journal article" date="2019" name="Int. J. Syst. Evol. Microbiol.">
        <title>The Global Catalogue of Microorganisms (GCM) 10K type strain sequencing project: providing services to taxonomists for standard genome sequencing and annotation.</title>
        <authorList>
            <consortium name="The Broad Institute Genomics Platform"/>
            <consortium name="The Broad Institute Genome Sequencing Center for Infectious Disease"/>
            <person name="Wu L."/>
            <person name="Ma J."/>
        </authorList>
    </citation>
    <scope>NUCLEOTIDE SEQUENCE [LARGE SCALE GENOMIC DNA]</scope>
    <source>
        <strain evidence="2">KCTC 12847</strain>
    </source>
</reference>
<accession>A0ABV7M0K0</accession>
<dbReference type="EMBL" id="JBHRUH010000012">
    <property type="protein sequence ID" value="MFC3292025.1"/>
    <property type="molecule type" value="Genomic_DNA"/>
</dbReference>